<dbReference type="NCBIfam" id="TIGR00383">
    <property type="entry name" value="corA"/>
    <property type="match status" value="1"/>
</dbReference>
<dbReference type="InterPro" id="IPR045861">
    <property type="entry name" value="CorA_cytoplasmic_dom"/>
</dbReference>
<dbReference type="InterPro" id="IPR004488">
    <property type="entry name" value="Mg/Co-transport_prot_CorA"/>
</dbReference>
<evidence type="ECO:0000313" key="11">
    <source>
        <dbReference type="Proteomes" id="UP000473278"/>
    </source>
</evidence>
<sequence length="374" mass="43984">MAKKRKFSRRLPKIRGRRSHQSKKAGSAPGTLHHVGEKRVEEVSITIHDYSEDHIESIEITEIEECRPYLENPSKTWISVKGLHDIEKLQSIWAYFNLHPLVQEDILNTSQRPKVEEYEDNIFFVLRMMHYTKEEPVILESEQISIVLGQNYVLSFQESDMPHFSPVLERLKVVGTRLRRFGPDYLTYAIIDNIVDYYFGVLNELGDRLEETEEILIDDPGQDTLHHIHGLRREAIFFRKSVWPLRDVINSVIRDDTKFVDESIKVYLRDVYDHMVQIIDNVDNYRDMILGMHDMYMSQVSNKMNEVMKVLTIIATIFIPITFIAGVYGMNFDPQASPYNMPELSWYWGYPAAWASMIIVAIIMVIYFKRKDWL</sequence>
<evidence type="ECO:0000256" key="8">
    <source>
        <dbReference type="RuleBase" id="RU362010"/>
    </source>
</evidence>
<feature type="compositionally biased region" description="Basic residues" evidence="9">
    <location>
        <begin position="1"/>
        <end position="23"/>
    </location>
</feature>
<evidence type="ECO:0000256" key="5">
    <source>
        <dbReference type="ARBA" id="ARBA00022692"/>
    </source>
</evidence>
<dbReference type="RefSeq" id="WP_165139990.1">
    <property type="nucleotide sequence ID" value="NZ_JAALLT010000002.1"/>
</dbReference>
<dbReference type="AlphaFoldDB" id="A0A6M1SLX5"/>
<dbReference type="GO" id="GO:0000287">
    <property type="term" value="F:magnesium ion binding"/>
    <property type="evidence" value="ECO:0007669"/>
    <property type="project" value="TreeGrafter"/>
</dbReference>
<dbReference type="Pfam" id="PF01544">
    <property type="entry name" value="CorA"/>
    <property type="match status" value="1"/>
</dbReference>
<evidence type="ECO:0000256" key="1">
    <source>
        <dbReference type="ARBA" id="ARBA00004651"/>
    </source>
</evidence>
<dbReference type="InterPro" id="IPR002523">
    <property type="entry name" value="MgTranspt_CorA/ZnTranspt_ZntB"/>
</dbReference>
<dbReference type="PANTHER" id="PTHR46494:SF1">
    <property type="entry name" value="CORA FAMILY METAL ION TRANSPORTER (EUROFUNG)"/>
    <property type="match status" value="1"/>
</dbReference>
<evidence type="ECO:0000256" key="3">
    <source>
        <dbReference type="ARBA" id="ARBA00022448"/>
    </source>
</evidence>
<accession>A0A6M1SLX5</accession>
<keyword evidence="5 8" id="KW-0812">Transmembrane</keyword>
<comment type="similarity">
    <text evidence="2 8">Belongs to the CorA metal ion transporter (MIT) (TC 1.A.35) family.</text>
</comment>
<comment type="function">
    <text evidence="8">Mediates influx of magnesium ions.</text>
</comment>
<evidence type="ECO:0000256" key="6">
    <source>
        <dbReference type="ARBA" id="ARBA00022989"/>
    </source>
</evidence>
<evidence type="ECO:0000313" key="10">
    <source>
        <dbReference type="EMBL" id="NGP76009.1"/>
    </source>
</evidence>
<dbReference type="GO" id="GO:0050897">
    <property type="term" value="F:cobalt ion binding"/>
    <property type="evidence" value="ECO:0007669"/>
    <property type="project" value="TreeGrafter"/>
</dbReference>
<name>A0A6M1SLX5_9BACT</name>
<keyword evidence="3 8" id="KW-0813">Transport</keyword>
<dbReference type="PANTHER" id="PTHR46494">
    <property type="entry name" value="CORA FAMILY METAL ION TRANSPORTER (EUROFUNG)"/>
    <property type="match status" value="1"/>
</dbReference>
<feature type="transmembrane region" description="Helical" evidence="8">
    <location>
        <begin position="307"/>
        <end position="328"/>
    </location>
</feature>
<dbReference type="SUPFAM" id="SSF144083">
    <property type="entry name" value="Magnesium transport protein CorA, transmembrane region"/>
    <property type="match status" value="1"/>
</dbReference>
<keyword evidence="7 8" id="KW-0472">Membrane</keyword>
<dbReference type="GO" id="GO:0005886">
    <property type="term" value="C:plasma membrane"/>
    <property type="evidence" value="ECO:0007669"/>
    <property type="project" value="UniProtKB-SubCell"/>
</dbReference>
<evidence type="ECO:0000256" key="9">
    <source>
        <dbReference type="SAM" id="MobiDB-lite"/>
    </source>
</evidence>
<keyword evidence="11" id="KW-1185">Reference proteome</keyword>
<dbReference type="GO" id="GO:0015095">
    <property type="term" value="F:magnesium ion transmembrane transporter activity"/>
    <property type="evidence" value="ECO:0007669"/>
    <property type="project" value="UniProtKB-UniRule"/>
</dbReference>
<dbReference type="InterPro" id="IPR045863">
    <property type="entry name" value="CorA_TM1_TM2"/>
</dbReference>
<dbReference type="SUPFAM" id="SSF143865">
    <property type="entry name" value="CorA soluble domain-like"/>
    <property type="match status" value="1"/>
</dbReference>
<comment type="caution">
    <text evidence="10">The sequence shown here is derived from an EMBL/GenBank/DDBJ whole genome shotgun (WGS) entry which is preliminary data.</text>
</comment>
<evidence type="ECO:0000256" key="4">
    <source>
        <dbReference type="ARBA" id="ARBA00022475"/>
    </source>
</evidence>
<dbReference type="Gene3D" id="3.30.460.20">
    <property type="entry name" value="CorA soluble domain-like"/>
    <property type="match status" value="1"/>
</dbReference>
<proteinExistence type="inferred from homology"/>
<feature type="region of interest" description="Disordered" evidence="9">
    <location>
        <begin position="1"/>
        <end position="32"/>
    </location>
</feature>
<feature type="transmembrane region" description="Helical" evidence="8">
    <location>
        <begin position="348"/>
        <end position="368"/>
    </location>
</feature>
<dbReference type="EMBL" id="JAALLT010000002">
    <property type="protein sequence ID" value="NGP76009.1"/>
    <property type="molecule type" value="Genomic_DNA"/>
</dbReference>
<keyword evidence="8" id="KW-0406">Ion transport</keyword>
<organism evidence="10 11">
    <name type="scientific">Halalkalibaculum roseum</name>
    <dbReference type="NCBI Taxonomy" id="2709311"/>
    <lineage>
        <taxon>Bacteria</taxon>
        <taxon>Pseudomonadati</taxon>
        <taxon>Balneolota</taxon>
        <taxon>Balneolia</taxon>
        <taxon>Balneolales</taxon>
        <taxon>Balneolaceae</taxon>
        <taxon>Halalkalibaculum</taxon>
    </lineage>
</organism>
<reference evidence="10 11" key="1">
    <citation type="submission" date="2020-02" db="EMBL/GenBank/DDBJ databases">
        <title>Balneolaceae bacterium YR4-1, complete genome.</title>
        <authorList>
            <person name="Li Y."/>
            <person name="Wu S."/>
        </authorList>
    </citation>
    <scope>NUCLEOTIDE SEQUENCE [LARGE SCALE GENOMIC DNA]</scope>
    <source>
        <strain evidence="10 11">YR4-1</strain>
    </source>
</reference>
<dbReference type="FunFam" id="1.20.58.340:FF:000012">
    <property type="entry name" value="Magnesium transport protein CorA"/>
    <property type="match status" value="1"/>
</dbReference>
<keyword evidence="6 8" id="KW-1133">Transmembrane helix</keyword>
<comment type="subcellular location">
    <subcellularLocation>
        <location evidence="1">Cell membrane</location>
        <topology evidence="1">Multi-pass membrane protein</topology>
    </subcellularLocation>
    <subcellularLocation>
        <location evidence="8">Membrane</location>
        <topology evidence="8">Multi-pass membrane protein</topology>
    </subcellularLocation>
</comment>
<dbReference type="GO" id="GO:0015087">
    <property type="term" value="F:cobalt ion transmembrane transporter activity"/>
    <property type="evidence" value="ECO:0007669"/>
    <property type="project" value="UniProtKB-UniRule"/>
</dbReference>
<dbReference type="Proteomes" id="UP000473278">
    <property type="component" value="Unassembled WGS sequence"/>
</dbReference>
<keyword evidence="8" id="KW-0460">Magnesium</keyword>
<evidence type="ECO:0000256" key="7">
    <source>
        <dbReference type="ARBA" id="ARBA00023136"/>
    </source>
</evidence>
<evidence type="ECO:0000256" key="2">
    <source>
        <dbReference type="ARBA" id="ARBA00009765"/>
    </source>
</evidence>
<protein>
    <recommendedName>
        <fullName evidence="8">Magnesium transport protein CorA</fullName>
    </recommendedName>
</protein>
<dbReference type="Gene3D" id="1.20.58.340">
    <property type="entry name" value="Magnesium transport protein CorA, transmembrane region"/>
    <property type="match status" value="2"/>
</dbReference>
<keyword evidence="4 8" id="KW-1003">Cell membrane</keyword>
<dbReference type="CDD" id="cd12828">
    <property type="entry name" value="TmCorA-like_1"/>
    <property type="match status" value="1"/>
</dbReference>
<gene>
    <name evidence="8 10" type="primary">corA</name>
    <name evidence="10" type="ORF">G3570_05170</name>
</gene>